<dbReference type="Proteomes" id="UP000799118">
    <property type="component" value="Unassembled WGS sequence"/>
</dbReference>
<feature type="region of interest" description="Disordered" evidence="1">
    <location>
        <begin position="284"/>
        <end position="310"/>
    </location>
</feature>
<sequence>MAQPPSYSLDFPTPDYSAEPGVDEERLEYREARWQEYNTRPTGVFIRERNGITVILNNQEEKTTVPTFGRRSKVEGTLVIDTPESVSEVTLKLTGAIETVALTAGWAQVKVLDQTHTIFKSDDSGASQSHCESSLQFSCPLPLNFEHDGQEYLLPPSYYALLGGQGQTQYAKCTYMFTAIISRTRSRHTAFLGKNKKNNTFMFEYLPRFRPPRPMINRSLLTTIKTHPEEWRQFSYQLTPKSEKHMEPLTCQFFLPSVGMFGVMDSIPFHVQIAGSHASLSRLQPLSSDSESLSSDLHRRRKADGEDSEPPIRVRLVRQVAINNNGHKNAVHLHLGDGKLCPLPPVEGPILLAGSRVQRQENVNWEGEIRCELEEKLTPGFNAGIVTIADFVIVELSKWQINLFQPFKHGHPVRLVSDSWTDFSR</sequence>
<organism evidence="2 3">
    <name type="scientific">Gymnopus androsaceus JB14</name>
    <dbReference type="NCBI Taxonomy" id="1447944"/>
    <lineage>
        <taxon>Eukaryota</taxon>
        <taxon>Fungi</taxon>
        <taxon>Dikarya</taxon>
        <taxon>Basidiomycota</taxon>
        <taxon>Agaricomycotina</taxon>
        <taxon>Agaricomycetes</taxon>
        <taxon>Agaricomycetidae</taxon>
        <taxon>Agaricales</taxon>
        <taxon>Marasmiineae</taxon>
        <taxon>Omphalotaceae</taxon>
        <taxon>Gymnopus</taxon>
    </lineage>
</organism>
<dbReference type="AlphaFoldDB" id="A0A6A4HX96"/>
<feature type="region of interest" description="Disordered" evidence="1">
    <location>
        <begin position="1"/>
        <end position="21"/>
    </location>
</feature>
<evidence type="ECO:0000313" key="2">
    <source>
        <dbReference type="EMBL" id="KAE9403139.1"/>
    </source>
</evidence>
<dbReference type="OrthoDB" id="3252135at2759"/>
<protein>
    <recommendedName>
        <fullName evidence="4">Arrestin-like N-terminal domain-containing protein</fullName>
    </recommendedName>
</protein>
<keyword evidence="3" id="KW-1185">Reference proteome</keyword>
<dbReference type="EMBL" id="ML769428">
    <property type="protein sequence ID" value="KAE9403139.1"/>
    <property type="molecule type" value="Genomic_DNA"/>
</dbReference>
<name>A0A6A4HX96_9AGAR</name>
<evidence type="ECO:0000256" key="1">
    <source>
        <dbReference type="SAM" id="MobiDB-lite"/>
    </source>
</evidence>
<proteinExistence type="predicted"/>
<feature type="compositionally biased region" description="Low complexity" evidence="1">
    <location>
        <begin position="286"/>
        <end position="295"/>
    </location>
</feature>
<evidence type="ECO:0000313" key="3">
    <source>
        <dbReference type="Proteomes" id="UP000799118"/>
    </source>
</evidence>
<evidence type="ECO:0008006" key="4">
    <source>
        <dbReference type="Google" id="ProtNLM"/>
    </source>
</evidence>
<gene>
    <name evidence="2" type="ORF">BT96DRAFT_990587</name>
</gene>
<reference evidence="2" key="1">
    <citation type="journal article" date="2019" name="Environ. Microbiol.">
        <title>Fungal ecological strategies reflected in gene transcription - a case study of two litter decomposers.</title>
        <authorList>
            <person name="Barbi F."/>
            <person name="Kohler A."/>
            <person name="Barry K."/>
            <person name="Baskaran P."/>
            <person name="Daum C."/>
            <person name="Fauchery L."/>
            <person name="Ihrmark K."/>
            <person name="Kuo A."/>
            <person name="LaButti K."/>
            <person name="Lipzen A."/>
            <person name="Morin E."/>
            <person name="Grigoriev I.V."/>
            <person name="Henrissat B."/>
            <person name="Lindahl B."/>
            <person name="Martin F."/>
        </authorList>
    </citation>
    <scope>NUCLEOTIDE SEQUENCE</scope>
    <source>
        <strain evidence="2">JB14</strain>
    </source>
</reference>
<accession>A0A6A4HX96</accession>